<dbReference type="PANTHER" id="PTHR43735:SF5">
    <property type="entry name" value="FAD_NAD(P)-BINDING DOMAIN-CONTAINING PROTEIN"/>
    <property type="match status" value="1"/>
</dbReference>
<reference evidence="2 3" key="1">
    <citation type="submission" date="2015-04" db="EMBL/GenBank/DDBJ databases">
        <authorList>
            <person name="Syromyatnikov M.Y."/>
            <person name="Popov V.N."/>
        </authorList>
    </citation>
    <scope>NUCLEOTIDE SEQUENCE [LARGE SCALE GENOMIC DNA]</scope>
    <source>
        <strain evidence="2">WF-38-12</strain>
    </source>
</reference>
<dbReference type="GO" id="GO:0004174">
    <property type="term" value="F:electron-transferring-flavoprotein dehydrogenase activity"/>
    <property type="evidence" value="ECO:0007669"/>
    <property type="project" value="TreeGrafter"/>
</dbReference>
<protein>
    <submittedName>
        <fullName evidence="2">Apoptosis-inducing factor 2</fullName>
    </submittedName>
</protein>
<organism evidence="2 3">
    <name type="scientific">Talaromyces islandicus</name>
    <name type="common">Penicillium islandicum</name>
    <dbReference type="NCBI Taxonomy" id="28573"/>
    <lineage>
        <taxon>Eukaryota</taxon>
        <taxon>Fungi</taxon>
        <taxon>Dikarya</taxon>
        <taxon>Ascomycota</taxon>
        <taxon>Pezizomycotina</taxon>
        <taxon>Eurotiomycetes</taxon>
        <taxon>Eurotiomycetidae</taxon>
        <taxon>Eurotiales</taxon>
        <taxon>Trichocomaceae</taxon>
        <taxon>Talaromyces</taxon>
        <taxon>Talaromyces sect. Islandici</taxon>
    </lineage>
</organism>
<dbReference type="Gene3D" id="3.50.50.100">
    <property type="match status" value="1"/>
</dbReference>
<dbReference type="STRING" id="28573.A0A0U1M8M1"/>
<name>A0A0U1M8M1_TALIS</name>
<dbReference type="InterPro" id="IPR036188">
    <property type="entry name" value="FAD/NAD-bd_sf"/>
</dbReference>
<dbReference type="AlphaFoldDB" id="A0A0U1M8M1"/>
<sequence>MVHEKLRFGLKTATIFVPFLLQLLNQRLFALVHRWTYHAVSFPKEIIVIGGSFTGIQLAQRLTETIPTGYRVTMIERKSHFNYLFNFPRYSVLAGHEEYAFIPYDMMEKAAPSGSFRRIRDTVTSIKDGKVYLESAEAIEFSYLVIATGSKQGLPSKGISTEKKDGCRELQTVQENIQAANRIAVIGGGAVGVELATDIKYFHPEKEVTIVHSRERLLHRFGPRLHEHVVRKMGEMGIHTRLGERPEIVAEGKELLFPNGERQVYDLILPCAGQTPNSAIVQDLAPGIVSPGTKQIRVQSTLQILADSKEDTAALSNIFAIGDVAETGGPNMGRAGFFQAEVIIRNILAMVQGRNASSIYQPRPDIEGAIKLSLGKDDAVMYMEEDDGSDFLIPIKGGKEDLEIENAWSRLGGRFPGAA</sequence>
<accession>A0A0U1M8M1</accession>
<dbReference type="GO" id="GO:0050660">
    <property type="term" value="F:flavin adenine dinucleotide binding"/>
    <property type="evidence" value="ECO:0007669"/>
    <property type="project" value="TreeGrafter"/>
</dbReference>
<dbReference type="Proteomes" id="UP000054383">
    <property type="component" value="Unassembled WGS sequence"/>
</dbReference>
<feature type="domain" description="FAD/NAD(P)-binding" evidence="1">
    <location>
        <begin position="45"/>
        <end position="328"/>
    </location>
</feature>
<dbReference type="OrthoDB" id="202203at2759"/>
<evidence type="ECO:0000313" key="2">
    <source>
        <dbReference type="EMBL" id="CRG91878.1"/>
    </source>
</evidence>
<gene>
    <name evidence="2" type="ORF">PISL3812_08932</name>
</gene>
<dbReference type="InterPro" id="IPR023753">
    <property type="entry name" value="FAD/NAD-binding_dom"/>
</dbReference>
<evidence type="ECO:0000259" key="1">
    <source>
        <dbReference type="Pfam" id="PF07992"/>
    </source>
</evidence>
<keyword evidence="3" id="KW-1185">Reference proteome</keyword>
<dbReference type="PANTHER" id="PTHR43735">
    <property type="entry name" value="APOPTOSIS-INDUCING FACTOR 1"/>
    <property type="match status" value="1"/>
</dbReference>
<proteinExistence type="predicted"/>
<dbReference type="EMBL" id="CVMT01000010">
    <property type="protein sequence ID" value="CRG91878.1"/>
    <property type="molecule type" value="Genomic_DNA"/>
</dbReference>
<dbReference type="PRINTS" id="PR00368">
    <property type="entry name" value="FADPNR"/>
</dbReference>
<dbReference type="GO" id="GO:0005737">
    <property type="term" value="C:cytoplasm"/>
    <property type="evidence" value="ECO:0007669"/>
    <property type="project" value="TreeGrafter"/>
</dbReference>
<evidence type="ECO:0000313" key="3">
    <source>
        <dbReference type="Proteomes" id="UP000054383"/>
    </source>
</evidence>
<dbReference type="Pfam" id="PF07992">
    <property type="entry name" value="Pyr_redox_2"/>
    <property type="match status" value="1"/>
</dbReference>
<dbReference type="OMA" id="FDLVIPC"/>
<dbReference type="SUPFAM" id="SSF51905">
    <property type="entry name" value="FAD/NAD(P)-binding domain"/>
    <property type="match status" value="1"/>
</dbReference>